<comment type="caution">
    <text evidence="2">The sequence shown here is derived from an EMBL/GenBank/DDBJ whole genome shotgun (WGS) entry which is preliminary data.</text>
</comment>
<dbReference type="RefSeq" id="WP_371844006.1">
    <property type="nucleotide sequence ID" value="NZ_JBGMEL010000012.1"/>
</dbReference>
<gene>
    <name evidence="2" type="ORF">ACCI51_13390</name>
</gene>
<evidence type="ECO:0000313" key="2">
    <source>
        <dbReference type="EMBL" id="MFA0791546.1"/>
    </source>
</evidence>
<evidence type="ECO:0000259" key="1">
    <source>
        <dbReference type="Pfam" id="PF25135"/>
    </source>
</evidence>
<keyword evidence="3" id="KW-1185">Reference proteome</keyword>
<dbReference type="Proteomes" id="UP001569414">
    <property type="component" value="Unassembled WGS sequence"/>
</dbReference>
<organism evidence="2 3">
    <name type="scientific">Microbulbifer echini</name>
    <dbReference type="NCBI Taxonomy" id="1529067"/>
    <lineage>
        <taxon>Bacteria</taxon>
        <taxon>Pseudomonadati</taxon>
        <taxon>Pseudomonadota</taxon>
        <taxon>Gammaproteobacteria</taxon>
        <taxon>Cellvibrionales</taxon>
        <taxon>Microbulbiferaceae</taxon>
        <taxon>Microbulbifer</taxon>
    </lineage>
</organism>
<proteinExistence type="predicted"/>
<protein>
    <recommendedName>
        <fullName evidence="1">DUF7822 domain-containing protein</fullName>
    </recommendedName>
</protein>
<dbReference type="EMBL" id="JBGMEL010000012">
    <property type="protein sequence ID" value="MFA0791546.1"/>
    <property type="molecule type" value="Genomic_DNA"/>
</dbReference>
<dbReference type="InterPro" id="IPR056724">
    <property type="entry name" value="DUF7822"/>
</dbReference>
<name>A0ABV4NRH9_9GAMM</name>
<evidence type="ECO:0000313" key="3">
    <source>
        <dbReference type="Proteomes" id="UP001569414"/>
    </source>
</evidence>
<dbReference type="Pfam" id="PF25135">
    <property type="entry name" value="DUF7822"/>
    <property type="match status" value="1"/>
</dbReference>
<reference evidence="2 3" key="1">
    <citation type="submission" date="2024-08" db="EMBL/GenBank/DDBJ databases">
        <authorList>
            <person name="Ishaq N."/>
        </authorList>
    </citation>
    <scope>NUCLEOTIDE SEQUENCE [LARGE SCALE GENOMIC DNA]</scope>
    <source>
        <strain evidence="2 3">JCM 30400</strain>
    </source>
</reference>
<accession>A0ABV4NRH9</accession>
<feature type="domain" description="DUF7822" evidence="1">
    <location>
        <begin position="13"/>
        <end position="136"/>
    </location>
</feature>
<sequence>MANRSYLYSLSNQPKSYSDRPESISGLSEWPYSIPFTYRVLMSGNPKLCASLVSDGFEDDSPDNKTQLYAISSDFEAGFARLKKFVEILRFISKDITDLPDSMLNETLEFLQKHKNRYLLLETIELDCMDESEESVLRGYVESEIIACREAGAAIDALPEDPKVSADIVKRVAENNSESTLSPFYGLQFNGKFDNVESEPPLGLYWSDVLYYELESKKEFEESLE</sequence>